<organism evidence="2 3">
    <name type="scientific">Paractinoplanes atraurantiacus</name>
    <dbReference type="NCBI Taxonomy" id="1036182"/>
    <lineage>
        <taxon>Bacteria</taxon>
        <taxon>Bacillati</taxon>
        <taxon>Actinomycetota</taxon>
        <taxon>Actinomycetes</taxon>
        <taxon>Micromonosporales</taxon>
        <taxon>Micromonosporaceae</taxon>
        <taxon>Paractinoplanes</taxon>
    </lineage>
</organism>
<dbReference type="GO" id="GO:1990189">
    <property type="term" value="F:protein N-terminal-serine acetyltransferase activity"/>
    <property type="evidence" value="ECO:0007669"/>
    <property type="project" value="TreeGrafter"/>
</dbReference>
<protein>
    <submittedName>
        <fullName evidence="2">Protein N-acetyltransferase, RimJ/RimL family</fullName>
    </submittedName>
</protein>
<dbReference type="RefSeq" id="WP_097321350.1">
    <property type="nucleotide sequence ID" value="NZ_OBDY01000007.1"/>
</dbReference>
<dbReference type="InterPro" id="IPR051908">
    <property type="entry name" value="Ribosomal_N-acetyltransferase"/>
</dbReference>
<dbReference type="GO" id="GO:0005737">
    <property type="term" value="C:cytoplasm"/>
    <property type="evidence" value="ECO:0007669"/>
    <property type="project" value="TreeGrafter"/>
</dbReference>
<dbReference type="EMBL" id="OBDY01000007">
    <property type="protein sequence ID" value="SNY45079.1"/>
    <property type="molecule type" value="Genomic_DNA"/>
</dbReference>
<dbReference type="InterPro" id="IPR016181">
    <property type="entry name" value="Acyl_CoA_acyltransferase"/>
</dbReference>
<evidence type="ECO:0000313" key="2">
    <source>
        <dbReference type="EMBL" id="SNY45079.1"/>
    </source>
</evidence>
<dbReference type="PANTHER" id="PTHR43441:SF10">
    <property type="entry name" value="ACETYLTRANSFERASE"/>
    <property type="match status" value="1"/>
</dbReference>
<dbReference type="Proteomes" id="UP000219612">
    <property type="component" value="Unassembled WGS sequence"/>
</dbReference>
<sequence>MSVILHGARVLLRPWTLSDTDFVLTLTSDPLIPLISAVPAAPDPDAARAFITAQNKRHTEGRGWAWAVVDDGRPIGYVGALWTAQNAGRASIGYWTGGQARHAGLTTDAVTTAAAWLLTDGGIARLEAYVEPWNTASARVAEKAGFHREGLMKSFAPIGGHRKDAYLYARIS</sequence>
<dbReference type="SUPFAM" id="SSF55729">
    <property type="entry name" value="Acyl-CoA N-acyltransferases (Nat)"/>
    <property type="match status" value="1"/>
</dbReference>
<dbReference type="OrthoDB" id="2061990at2"/>
<proteinExistence type="predicted"/>
<dbReference type="PANTHER" id="PTHR43441">
    <property type="entry name" value="RIBOSOMAL-PROTEIN-SERINE ACETYLTRANSFERASE"/>
    <property type="match status" value="1"/>
</dbReference>
<feature type="domain" description="N-acetyltransferase" evidence="1">
    <location>
        <begin position="10"/>
        <end position="172"/>
    </location>
</feature>
<dbReference type="Gene3D" id="3.40.630.30">
    <property type="match status" value="1"/>
</dbReference>
<dbReference type="AlphaFoldDB" id="A0A285IAS5"/>
<name>A0A285IAS5_9ACTN</name>
<dbReference type="PROSITE" id="PS51186">
    <property type="entry name" value="GNAT"/>
    <property type="match status" value="1"/>
</dbReference>
<reference evidence="2 3" key="1">
    <citation type="submission" date="2017-09" db="EMBL/GenBank/DDBJ databases">
        <authorList>
            <person name="Ehlers B."/>
            <person name="Leendertz F.H."/>
        </authorList>
    </citation>
    <scope>NUCLEOTIDE SEQUENCE [LARGE SCALE GENOMIC DNA]</scope>
    <source>
        <strain evidence="2 3">CGMCC 4.6857</strain>
    </source>
</reference>
<accession>A0A285IAS5</accession>
<evidence type="ECO:0000259" key="1">
    <source>
        <dbReference type="PROSITE" id="PS51186"/>
    </source>
</evidence>
<dbReference type="Pfam" id="PF13302">
    <property type="entry name" value="Acetyltransf_3"/>
    <property type="match status" value="1"/>
</dbReference>
<keyword evidence="3" id="KW-1185">Reference proteome</keyword>
<evidence type="ECO:0000313" key="3">
    <source>
        <dbReference type="Proteomes" id="UP000219612"/>
    </source>
</evidence>
<gene>
    <name evidence="2" type="ORF">SAMN05421748_107169</name>
</gene>
<dbReference type="GO" id="GO:0008999">
    <property type="term" value="F:protein-N-terminal-alanine acetyltransferase activity"/>
    <property type="evidence" value="ECO:0007669"/>
    <property type="project" value="TreeGrafter"/>
</dbReference>
<dbReference type="InterPro" id="IPR000182">
    <property type="entry name" value="GNAT_dom"/>
</dbReference>
<keyword evidence="2" id="KW-0808">Transferase</keyword>